<dbReference type="SUPFAM" id="SSF52058">
    <property type="entry name" value="L domain-like"/>
    <property type="match status" value="1"/>
</dbReference>
<evidence type="ECO:0000256" key="9">
    <source>
        <dbReference type="ARBA" id="ARBA00022989"/>
    </source>
</evidence>
<protein>
    <recommendedName>
        <fullName evidence="16">Leucine-rich repeat-containing N-terminal plant-type domain-containing protein</fullName>
    </recommendedName>
</protein>
<dbReference type="Gene3D" id="3.80.10.10">
    <property type="entry name" value="Ribonuclease Inhibitor"/>
    <property type="match status" value="1"/>
</dbReference>
<dbReference type="GO" id="GO:0016020">
    <property type="term" value="C:membrane"/>
    <property type="evidence" value="ECO:0007669"/>
    <property type="project" value="UniProtKB-SubCell"/>
</dbReference>
<proteinExistence type="inferred from homology"/>
<dbReference type="EMBL" id="CM000126">
    <property type="protein sequence ID" value="EAY76795.1"/>
    <property type="molecule type" value="Genomic_DNA"/>
</dbReference>
<keyword evidence="6" id="KW-0677">Repeat</keyword>
<evidence type="ECO:0000256" key="12">
    <source>
        <dbReference type="SAM" id="MobiDB-lite"/>
    </source>
</evidence>
<dbReference type="HOGENOM" id="CLU_651145_0_0_1"/>
<gene>
    <name evidence="14" type="ORF">OsI_04752</name>
</gene>
<keyword evidence="10 13" id="KW-0472">Membrane</keyword>
<keyword evidence="5 13" id="KW-0812">Transmembrane</keyword>
<dbReference type="InterPro" id="IPR001611">
    <property type="entry name" value="Leu-rich_rpt"/>
</dbReference>
<keyword evidence="15" id="KW-1185">Reference proteome</keyword>
<evidence type="ECO:0000256" key="11">
    <source>
        <dbReference type="ARBA" id="ARBA00023180"/>
    </source>
</evidence>
<dbReference type="InterPro" id="IPR032675">
    <property type="entry name" value="LRR_dom_sf"/>
</dbReference>
<dbReference type="Pfam" id="PF00560">
    <property type="entry name" value="LRR_1"/>
    <property type="match status" value="2"/>
</dbReference>
<evidence type="ECO:0000256" key="6">
    <source>
        <dbReference type="ARBA" id="ARBA00022737"/>
    </source>
</evidence>
<dbReference type="Gramene" id="BGIOSGA004966-TA">
    <property type="protein sequence ID" value="BGIOSGA004966-PA"/>
    <property type="gene ID" value="BGIOSGA004966"/>
</dbReference>
<evidence type="ECO:0000313" key="15">
    <source>
        <dbReference type="Proteomes" id="UP000007015"/>
    </source>
</evidence>
<evidence type="ECO:0000256" key="2">
    <source>
        <dbReference type="ARBA" id="ARBA00009592"/>
    </source>
</evidence>
<evidence type="ECO:0000256" key="10">
    <source>
        <dbReference type="ARBA" id="ARBA00023136"/>
    </source>
</evidence>
<comment type="subcellular location">
    <subcellularLocation>
        <location evidence="1">Membrane</location>
        <topology evidence="1">Single-pass membrane protein</topology>
    </subcellularLocation>
</comment>
<keyword evidence="4" id="KW-1070">Brassinosteroid signaling pathway</keyword>
<comment type="similarity">
    <text evidence="2">Belongs to the RLP family.</text>
</comment>
<feature type="region of interest" description="Disordered" evidence="12">
    <location>
        <begin position="75"/>
        <end position="95"/>
    </location>
</feature>
<evidence type="ECO:0000256" key="7">
    <source>
        <dbReference type="ARBA" id="ARBA00022741"/>
    </source>
</evidence>
<keyword evidence="3" id="KW-0433">Leucine-rich repeat</keyword>
<name>A2WXU9_ORYSI</name>
<organism evidence="14 15">
    <name type="scientific">Oryza sativa subsp. indica</name>
    <name type="common">Rice</name>
    <dbReference type="NCBI Taxonomy" id="39946"/>
    <lineage>
        <taxon>Eukaryota</taxon>
        <taxon>Viridiplantae</taxon>
        <taxon>Streptophyta</taxon>
        <taxon>Embryophyta</taxon>
        <taxon>Tracheophyta</taxon>
        <taxon>Spermatophyta</taxon>
        <taxon>Magnoliopsida</taxon>
        <taxon>Liliopsida</taxon>
        <taxon>Poales</taxon>
        <taxon>Poaceae</taxon>
        <taxon>BOP clade</taxon>
        <taxon>Oryzoideae</taxon>
        <taxon>Oryzeae</taxon>
        <taxon>Oryzinae</taxon>
        <taxon>Oryza</taxon>
        <taxon>Oryza sativa</taxon>
    </lineage>
</organism>
<keyword evidence="11" id="KW-0325">Glycoprotein</keyword>
<evidence type="ECO:0000256" key="3">
    <source>
        <dbReference type="ARBA" id="ARBA00022614"/>
    </source>
</evidence>
<evidence type="ECO:0000256" key="4">
    <source>
        <dbReference type="ARBA" id="ARBA00022626"/>
    </source>
</evidence>
<accession>A2WXU9</accession>
<evidence type="ECO:0000256" key="1">
    <source>
        <dbReference type="ARBA" id="ARBA00004167"/>
    </source>
</evidence>
<evidence type="ECO:0000256" key="8">
    <source>
        <dbReference type="ARBA" id="ARBA00022840"/>
    </source>
</evidence>
<dbReference type="AlphaFoldDB" id="A2WXU9"/>
<dbReference type="FunFam" id="3.80.10.10:FF:000111">
    <property type="entry name" value="LRR receptor-like serine/threonine-protein kinase ERECTA"/>
    <property type="match status" value="1"/>
</dbReference>
<evidence type="ECO:0008006" key="16">
    <source>
        <dbReference type="Google" id="ProtNLM"/>
    </source>
</evidence>
<reference evidence="14 15" key="1">
    <citation type="journal article" date="2005" name="PLoS Biol.">
        <title>The genomes of Oryza sativa: a history of duplications.</title>
        <authorList>
            <person name="Yu J."/>
            <person name="Wang J."/>
            <person name="Lin W."/>
            <person name="Li S."/>
            <person name="Li H."/>
            <person name="Zhou J."/>
            <person name="Ni P."/>
            <person name="Dong W."/>
            <person name="Hu S."/>
            <person name="Zeng C."/>
            <person name="Zhang J."/>
            <person name="Zhang Y."/>
            <person name="Li R."/>
            <person name="Xu Z."/>
            <person name="Li S."/>
            <person name="Li X."/>
            <person name="Zheng H."/>
            <person name="Cong L."/>
            <person name="Lin L."/>
            <person name="Yin J."/>
            <person name="Geng J."/>
            <person name="Li G."/>
            <person name="Shi J."/>
            <person name="Liu J."/>
            <person name="Lv H."/>
            <person name="Li J."/>
            <person name="Wang J."/>
            <person name="Deng Y."/>
            <person name="Ran L."/>
            <person name="Shi X."/>
            <person name="Wang X."/>
            <person name="Wu Q."/>
            <person name="Li C."/>
            <person name="Ren X."/>
            <person name="Wang J."/>
            <person name="Wang X."/>
            <person name="Li D."/>
            <person name="Liu D."/>
            <person name="Zhang X."/>
            <person name="Ji Z."/>
            <person name="Zhao W."/>
            <person name="Sun Y."/>
            <person name="Zhang Z."/>
            <person name="Bao J."/>
            <person name="Han Y."/>
            <person name="Dong L."/>
            <person name="Ji J."/>
            <person name="Chen P."/>
            <person name="Wu S."/>
            <person name="Liu J."/>
            <person name="Xiao Y."/>
            <person name="Bu D."/>
            <person name="Tan J."/>
            <person name="Yang L."/>
            <person name="Ye C."/>
            <person name="Zhang J."/>
            <person name="Xu J."/>
            <person name="Zhou Y."/>
            <person name="Yu Y."/>
            <person name="Zhang B."/>
            <person name="Zhuang S."/>
            <person name="Wei H."/>
            <person name="Liu B."/>
            <person name="Lei M."/>
            <person name="Yu H."/>
            <person name="Li Y."/>
            <person name="Xu H."/>
            <person name="Wei S."/>
            <person name="He X."/>
            <person name="Fang L."/>
            <person name="Zhang Z."/>
            <person name="Zhang Y."/>
            <person name="Huang X."/>
            <person name="Su Z."/>
            <person name="Tong W."/>
            <person name="Li J."/>
            <person name="Tong Z."/>
            <person name="Li S."/>
            <person name="Ye J."/>
            <person name="Wang L."/>
            <person name="Fang L."/>
            <person name="Lei T."/>
            <person name="Chen C."/>
            <person name="Chen H."/>
            <person name="Xu Z."/>
            <person name="Li H."/>
            <person name="Huang H."/>
            <person name="Zhang F."/>
            <person name="Xu H."/>
            <person name="Li N."/>
            <person name="Zhao C."/>
            <person name="Li S."/>
            <person name="Dong L."/>
            <person name="Huang Y."/>
            <person name="Li L."/>
            <person name="Xi Y."/>
            <person name="Qi Q."/>
            <person name="Li W."/>
            <person name="Zhang B."/>
            <person name="Hu W."/>
            <person name="Zhang Y."/>
            <person name="Tian X."/>
            <person name="Jiao Y."/>
            <person name="Liang X."/>
            <person name="Jin J."/>
            <person name="Gao L."/>
            <person name="Zheng W."/>
            <person name="Hao B."/>
            <person name="Liu S."/>
            <person name="Wang W."/>
            <person name="Yuan L."/>
            <person name="Cao M."/>
            <person name="McDermott J."/>
            <person name="Samudrala R."/>
            <person name="Wang J."/>
            <person name="Wong G.K."/>
            <person name="Yang H."/>
        </authorList>
    </citation>
    <scope>NUCLEOTIDE SEQUENCE [LARGE SCALE GENOMIC DNA]</scope>
    <source>
        <strain evidence="15">cv. 93-11</strain>
    </source>
</reference>
<keyword evidence="7" id="KW-0547">Nucleotide-binding</keyword>
<evidence type="ECO:0000313" key="14">
    <source>
        <dbReference type="EMBL" id="EAY76795.1"/>
    </source>
</evidence>
<dbReference type="STRING" id="39946.A2WXU9"/>
<dbReference type="GO" id="GO:0009742">
    <property type="term" value="P:brassinosteroid mediated signaling pathway"/>
    <property type="evidence" value="ECO:0007669"/>
    <property type="project" value="UniProtKB-KW"/>
</dbReference>
<keyword evidence="8" id="KW-0067">ATP-binding</keyword>
<feature type="transmembrane region" description="Helical" evidence="13">
    <location>
        <begin position="374"/>
        <end position="396"/>
    </location>
</feature>
<dbReference type="PANTHER" id="PTHR48065">
    <property type="entry name" value="OS10G0469600 PROTEIN"/>
    <property type="match status" value="1"/>
</dbReference>
<dbReference type="Proteomes" id="UP000007015">
    <property type="component" value="Chromosome 1"/>
</dbReference>
<evidence type="ECO:0000256" key="5">
    <source>
        <dbReference type="ARBA" id="ARBA00022692"/>
    </source>
</evidence>
<keyword evidence="9 13" id="KW-1133">Transmembrane helix</keyword>
<sequence>MSGKTTKFLGPLLPSFLKIDILPEALRGNIDPTSCQEYLNNLWRKTEQAVPPESFVGNLQLSGKPLSRPCEPFFLSPDGAPTDGRGSGGGSVPVAEKKKKKKLSGAVVATIAVDQRLQKIASSPAPSPQASAAFQRDVVDDDDEELLVLLVEAGDIGSVAHRGVFVLNLMSNAWRHYRSVIDSNGILQSSWTFVDNGTDGYICKFTGVECWHPDENRVLSLRLGNLGLQGPFPQGLQSCTSMIGLDLSSNIFSGPIPADIATQVPYLTSLDLSYNSFSGPIPASISNMTYLSTLNLQHNQFSGEIPRQFDSIGRLISFNVAENLLSGPIPSSLQKFSASNFAENQGLCGAPLDNCPRRRRWRLRLHRINDESSIGAAVGFVVGFVVAFYFPHWFVFSKRLHPYIFQIWSIPSGNLSANLRRT</sequence>
<dbReference type="GO" id="GO:0005524">
    <property type="term" value="F:ATP binding"/>
    <property type="evidence" value="ECO:0007669"/>
    <property type="project" value="UniProtKB-KW"/>
</dbReference>
<evidence type="ECO:0000256" key="13">
    <source>
        <dbReference type="SAM" id="Phobius"/>
    </source>
</evidence>
<dbReference type="PANTHER" id="PTHR48065:SF25">
    <property type="entry name" value="OS01G0891700 PROTEIN"/>
    <property type="match status" value="1"/>
</dbReference>